<protein>
    <submittedName>
        <fullName evidence="1">Virion structural protein</fullName>
    </submittedName>
</protein>
<name>A0AAU8EEU4_9VIRU</name>
<proteinExistence type="predicted"/>
<reference evidence="1" key="1">
    <citation type="submission" date="2024-05" db="EMBL/GenBank/DDBJ databases">
        <authorList>
            <person name="Ferriol-Gonzalez C."/>
            <person name="Concha-Eloko R."/>
            <person name="Bernabeu-Gimeno M."/>
            <person name="Fernandez-Cuenca F."/>
            <person name="Canada-Garcia J.E."/>
            <person name="Garcia-Cobos S."/>
            <person name="Sanjuan R."/>
            <person name="Domingo-Calap P."/>
        </authorList>
    </citation>
    <scope>NUCLEOTIDE SEQUENCE</scope>
</reference>
<dbReference type="EMBL" id="PP848842">
    <property type="protein sequence ID" value="XCG96189.1"/>
    <property type="molecule type" value="Genomic_DNA"/>
</dbReference>
<gene>
    <name evidence="1" type="ORF">vBKpn16P2_74</name>
</gene>
<accession>A0AAU8EEU4</accession>
<sequence length="283" mass="31160">MNQEEKTMSCGAETEANRLLLALTAGEDFTLPDVDMTNWDIPGGDDSPIFAEVPRITNESLTTREVGGSGVFDALMESASKHLKAEFKENRITGGEYTKAYIATLEACMGNAVQFLLGRDSAYFQAALAQIQAVTARVGLATAKAQFVLAKVQALTTKSEYALTKLRLSNESQNYCAALFNLDKILPAQERLLQEQYEVQRAQTQETRSDALPVRGSIGKQKDLYDQQITSYKRDSEVKAAKLFTDAWITQKTIDEGLVPPDGFTNDQINPILMTLKSNNNLG</sequence>
<evidence type="ECO:0000313" key="1">
    <source>
        <dbReference type="EMBL" id="XCG96189.1"/>
    </source>
</evidence>
<organism evidence="1">
    <name type="scientific">Klebsiella phage vB_Kpn16-P2</name>
    <dbReference type="NCBI Taxonomy" id="3230846"/>
    <lineage>
        <taxon>Viruses</taxon>
    </lineage>
</organism>